<protein>
    <submittedName>
        <fullName evidence="9">Hydrogenase accessory protein HypB</fullName>
    </submittedName>
</protein>
<evidence type="ECO:0000256" key="3">
    <source>
        <dbReference type="ARBA" id="ARBA00022723"/>
    </source>
</evidence>
<dbReference type="Proteomes" id="UP000885931">
    <property type="component" value="Unassembled WGS sequence"/>
</dbReference>
<dbReference type="GO" id="GO:0051604">
    <property type="term" value="P:protein maturation"/>
    <property type="evidence" value="ECO:0007669"/>
    <property type="project" value="InterPro"/>
</dbReference>
<dbReference type="InterPro" id="IPR004392">
    <property type="entry name" value="Hyd_mat_HypB"/>
</dbReference>
<comment type="similarity">
    <text evidence="1">Belongs to the SIMIBI class G3E GTPase family. HypB/HupM subfamily.</text>
</comment>
<dbReference type="EMBL" id="DRBW01000204">
    <property type="protein sequence ID" value="HDM90648.1"/>
    <property type="molecule type" value="Genomic_DNA"/>
</dbReference>
<dbReference type="PANTHER" id="PTHR30134:SF2">
    <property type="entry name" value="HYDROGENASE MATURATION FACTOR HYPB"/>
    <property type="match status" value="1"/>
</dbReference>
<dbReference type="SUPFAM" id="SSF52540">
    <property type="entry name" value="P-loop containing nucleoside triphosphate hydrolases"/>
    <property type="match status" value="1"/>
</dbReference>
<dbReference type="InterPro" id="IPR027417">
    <property type="entry name" value="P-loop_NTPase"/>
</dbReference>
<evidence type="ECO:0000256" key="2">
    <source>
        <dbReference type="ARBA" id="ARBA00022596"/>
    </source>
</evidence>
<keyword evidence="4" id="KW-0547">Nucleotide-binding</keyword>
<dbReference type="GO" id="GO:0008270">
    <property type="term" value="F:zinc ion binding"/>
    <property type="evidence" value="ECO:0007669"/>
    <property type="project" value="TreeGrafter"/>
</dbReference>
<dbReference type="Gene3D" id="3.40.50.300">
    <property type="entry name" value="P-loop containing nucleotide triphosphate hydrolases"/>
    <property type="match status" value="1"/>
</dbReference>
<evidence type="ECO:0000256" key="6">
    <source>
        <dbReference type="ARBA" id="ARBA00022833"/>
    </source>
</evidence>
<evidence type="ECO:0000256" key="4">
    <source>
        <dbReference type="ARBA" id="ARBA00022741"/>
    </source>
</evidence>
<evidence type="ECO:0000256" key="1">
    <source>
        <dbReference type="ARBA" id="ARBA00006211"/>
    </source>
</evidence>
<keyword evidence="5" id="KW-0378">Hydrolase</keyword>
<dbReference type="NCBIfam" id="TIGR00073">
    <property type="entry name" value="hypB"/>
    <property type="match status" value="1"/>
</dbReference>
<organism evidence="9">
    <name type="scientific">candidate division WOR-3 bacterium</name>
    <dbReference type="NCBI Taxonomy" id="2052148"/>
    <lineage>
        <taxon>Bacteria</taxon>
        <taxon>Bacteria division WOR-3</taxon>
    </lineage>
</organism>
<dbReference type="InterPro" id="IPR003495">
    <property type="entry name" value="CobW/HypB/UreG_nucleotide-bd"/>
</dbReference>
<proteinExistence type="inferred from homology"/>
<dbReference type="PIRSF" id="PIRSF005624">
    <property type="entry name" value="Ni-bind_GTPase"/>
    <property type="match status" value="1"/>
</dbReference>
<reference evidence="9" key="1">
    <citation type="journal article" date="2020" name="mSystems">
        <title>Genome- and Community-Level Interaction Insights into Carbon Utilization and Element Cycling Functions of Hydrothermarchaeota in Hydrothermal Sediment.</title>
        <authorList>
            <person name="Zhou Z."/>
            <person name="Liu Y."/>
            <person name="Xu W."/>
            <person name="Pan J."/>
            <person name="Luo Z.H."/>
            <person name="Li M."/>
        </authorList>
    </citation>
    <scope>NUCLEOTIDE SEQUENCE [LARGE SCALE GENOMIC DNA]</scope>
    <source>
        <strain evidence="9">HyVt-237</strain>
    </source>
</reference>
<accession>A0A7C1BGH7</accession>
<dbReference type="AlphaFoldDB" id="A0A7C1BGH7"/>
<dbReference type="GO" id="GO:0003924">
    <property type="term" value="F:GTPase activity"/>
    <property type="evidence" value="ECO:0007669"/>
    <property type="project" value="InterPro"/>
</dbReference>
<keyword evidence="2" id="KW-0533">Nickel</keyword>
<evidence type="ECO:0000256" key="5">
    <source>
        <dbReference type="ARBA" id="ARBA00022801"/>
    </source>
</evidence>
<dbReference type="Pfam" id="PF02492">
    <property type="entry name" value="cobW"/>
    <property type="match status" value="1"/>
</dbReference>
<dbReference type="CDD" id="cd05390">
    <property type="entry name" value="HypB"/>
    <property type="match status" value="1"/>
</dbReference>
<keyword evidence="7" id="KW-0342">GTP-binding</keyword>
<dbReference type="GO" id="GO:0005525">
    <property type="term" value="F:GTP binding"/>
    <property type="evidence" value="ECO:0007669"/>
    <property type="project" value="UniProtKB-KW"/>
</dbReference>
<evidence type="ECO:0000259" key="8">
    <source>
        <dbReference type="Pfam" id="PF02492"/>
    </source>
</evidence>
<name>A0A7C1BGH7_UNCW3</name>
<keyword evidence="3" id="KW-0479">Metal-binding</keyword>
<evidence type="ECO:0000313" key="9">
    <source>
        <dbReference type="EMBL" id="HDM90648.1"/>
    </source>
</evidence>
<comment type="caution">
    <text evidence="9">The sequence shown here is derived from an EMBL/GenBank/DDBJ whole genome shotgun (WGS) entry which is preliminary data.</text>
</comment>
<dbReference type="PANTHER" id="PTHR30134">
    <property type="entry name" value="HYDROGENASE PROTEIN ASSEMBLY PROTEIN, NICKEL CHAPERONE"/>
    <property type="match status" value="1"/>
</dbReference>
<sequence>MEIKVLKKILETNEKMADENRRFLREKGILCVNMMSSPGSGKSSIIEKTVEKLGDGFKFGVIEGDIQTTLDAERMARLGVETFQINTGPFGGDCHLEAGWIRAALNEMKLDGLDFLFIENIGNLVCPAEFDVGSHLNVVVLSTPEGEDKPLKYPLMFRVSHAMLINKIDLLPYLDMDVETLRKNALGVNPGLKIIEVSAKTGQGIDRWIELLLSERENLIGKKE</sequence>
<gene>
    <name evidence="9" type="primary">hypB</name>
    <name evidence="9" type="ORF">ENG67_05555</name>
</gene>
<feature type="domain" description="CobW/HypB/UreG nucleotide-binding" evidence="8">
    <location>
        <begin position="34"/>
        <end position="195"/>
    </location>
</feature>
<evidence type="ECO:0000256" key="7">
    <source>
        <dbReference type="ARBA" id="ARBA00023134"/>
    </source>
</evidence>
<dbReference type="GO" id="GO:0016151">
    <property type="term" value="F:nickel cation binding"/>
    <property type="evidence" value="ECO:0007669"/>
    <property type="project" value="InterPro"/>
</dbReference>
<keyword evidence="6" id="KW-0862">Zinc</keyword>